<protein>
    <submittedName>
        <fullName evidence="3">3-ketoacyl-ACP reductase</fullName>
        <ecNumber evidence="3">1.1.1.100</ecNumber>
    </submittedName>
</protein>
<evidence type="ECO:0000313" key="3">
    <source>
        <dbReference type="EMBL" id="KON92697.1"/>
    </source>
</evidence>
<proteinExistence type="inferred from homology"/>
<evidence type="ECO:0000313" key="4">
    <source>
        <dbReference type="Proteomes" id="UP000037405"/>
    </source>
</evidence>
<dbReference type="NCBIfam" id="NF047420">
    <property type="entry name" value="EF_P_mod_YmfI"/>
    <property type="match status" value="1"/>
</dbReference>
<dbReference type="OrthoDB" id="9803333at2"/>
<dbReference type="EC" id="1.1.1.100" evidence="3"/>
<dbReference type="PRINTS" id="PR00081">
    <property type="entry name" value="GDHRDH"/>
</dbReference>
<dbReference type="Gene3D" id="3.40.50.720">
    <property type="entry name" value="NAD(P)-binding Rossmann-like Domain"/>
    <property type="match status" value="1"/>
</dbReference>
<dbReference type="CDD" id="cd05233">
    <property type="entry name" value="SDR_c"/>
    <property type="match status" value="1"/>
</dbReference>
<reference evidence="4" key="1">
    <citation type="submission" date="2015-07" db="EMBL/GenBank/DDBJ databases">
        <title>Fjat-14235 jcm11544.</title>
        <authorList>
            <person name="Liu B."/>
            <person name="Wang J."/>
            <person name="Zhu Y."/>
            <person name="Liu G."/>
            <person name="Chen Q."/>
            <person name="Chen Z."/>
            <person name="Lan J."/>
            <person name="Che J."/>
            <person name="Ge C."/>
            <person name="Shi H."/>
            <person name="Pan Z."/>
            <person name="Liu X."/>
        </authorList>
    </citation>
    <scope>NUCLEOTIDE SEQUENCE [LARGE SCALE GENOMIC DNA]</scope>
    <source>
        <strain evidence="4">JCM 11544</strain>
    </source>
</reference>
<name>A0A0M0GT80_9BACI</name>
<dbReference type="Pfam" id="PF13561">
    <property type="entry name" value="adh_short_C2"/>
    <property type="match status" value="1"/>
</dbReference>
<comment type="similarity">
    <text evidence="1">Belongs to the short-chain dehydrogenases/reductases (SDR) family.</text>
</comment>
<dbReference type="PANTHER" id="PTHR42879:SF2">
    <property type="entry name" value="3-OXOACYL-[ACYL-CARRIER-PROTEIN] REDUCTASE FABG"/>
    <property type="match status" value="1"/>
</dbReference>
<keyword evidence="2 3" id="KW-0560">Oxidoreductase</keyword>
<dbReference type="FunFam" id="3.40.50.720:FF:000173">
    <property type="entry name" value="3-oxoacyl-[acyl-carrier protein] reductase"/>
    <property type="match status" value="1"/>
</dbReference>
<evidence type="ECO:0000256" key="2">
    <source>
        <dbReference type="ARBA" id="ARBA00023002"/>
    </source>
</evidence>
<dbReference type="InterPro" id="IPR050259">
    <property type="entry name" value="SDR"/>
</dbReference>
<dbReference type="RefSeq" id="WP_053427808.1">
    <property type="nucleotide sequence ID" value="NZ_JAMQJB010000002.1"/>
</dbReference>
<keyword evidence="4" id="KW-1185">Reference proteome</keyword>
<dbReference type="InterPro" id="IPR036291">
    <property type="entry name" value="NAD(P)-bd_dom_sf"/>
</dbReference>
<dbReference type="PATRIC" id="fig|189381.12.peg.1378"/>
<dbReference type="PANTHER" id="PTHR42879">
    <property type="entry name" value="3-OXOACYL-(ACYL-CARRIER-PROTEIN) REDUCTASE"/>
    <property type="match status" value="1"/>
</dbReference>
<dbReference type="STRING" id="189381.GCA_900166615_03037"/>
<dbReference type="AlphaFoldDB" id="A0A0M0GT80"/>
<dbReference type="Proteomes" id="UP000037405">
    <property type="component" value="Unassembled WGS sequence"/>
</dbReference>
<gene>
    <name evidence="3" type="primary">fabG</name>
    <name evidence="3" type="ORF">AF331_06185</name>
</gene>
<dbReference type="InterPro" id="IPR002347">
    <property type="entry name" value="SDR_fam"/>
</dbReference>
<accession>A0A0M0GT80</accession>
<dbReference type="SUPFAM" id="SSF51735">
    <property type="entry name" value="NAD(P)-binding Rossmann-fold domains"/>
    <property type="match status" value="1"/>
</dbReference>
<dbReference type="EMBL" id="LGUE01000001">
    <property type="protein sequence ID" value="KON92697.1"/>
    <property type="molecule type" value="Genomic_DNA"/>
</dbReference>
<comment type="caution">
    <text evidence="3">The sequence shown here is derived from an EMBL/GenBank/DDBJ whole genome shotgun (WGS) entry which is preliminary data.</text>
</comment>
<dbReference type="GO" id="GO:0004316">
    <property type="term" value="F:3-oxoacyl-[acyl-carrier-protein] reductase (NADPH) activity"/>
    <property type="evidence" value="ECO:0007669"/>
    <property type="project" value="UniProtKB-EC"/>
</dbReference>
<organism evidence="3 4">
    <name type="scientific">Rossellomorea marisflavi</name>
    <dbReference type="NCBI Taxonomy" id="189381"/>
    <lineage>
        <taxon>Bacteria</taxon>
        <taxon>Bacillati</taxon>
        <taxon>Bacillota</taxon>
        <taxon>Bacilli</taxon>
        <taxon>Bacillales</taxon>
        <taxon>Bacillaceae</taxon>
        <taxon>Rossellomorea</taxon>
    </lineage>
</organism>
<sequence>MMKFALITGASGGIGKSTAKKLASEGWSLYLHYHRNEEAITTLMEEIKGVDVIPVKADLTSSGGVGKLIEQIFDLDAIVYCSGTSHWGLFQDLSEESMDEMISLHVKSPMLLVQALLPKLVRKKGSIVLMSSIWGQTGASCEVVYSAVKGAQLSFVKALSKEVALSGVRVNAVAPGAVSTNMLSGFTEEDVQGIKEEIPMGELAHPDQIADAVDFLLSPKAAYITGQTLSVNGGWYT</sequence>
<evidence type="ECO:0000256" key="1">
    <source>
        <dbReference type="ARBA" id="ARBA00006484"/>
    </source>
</evidence>